<keyword evidence="3" id="KW-1185">Reference proteome</keyword>
<evidence type="ECO:0000313" key="3">
    <source>
        <dbReference type="Proteomes" id="UP000318801"/>
    </source>
</evidence>
<gene>
    <name evidence="2" type="ORF">FJU08_19930</name>
</gene>
<feature type="signal peptide" evidence="1">
    <location>
        <begin position="1"/>
        <end position="20"/>
    </location>
</feature>
<dbReference type="Proteomes" id="UP000318801">
    <property type="component" value="Unassembled WGS sequence"/>
</dbReference>
<dbReference type="EMBL" id="VHLG01000017">
    <property type="protein sequence ID" value="TPW27488.1"/>
    <property type="molecule type" value="Genomic_DNA"/>
</dbReference>
<evidence type="ECO:0000256" key="1">
    <source>
        <dbReference type="SAM" id="SignalP"/>
    </source>
</evidence>
<accession>A0A506U1Z9</accession>
<comment type="caution">
    <text evidence="2">The sequence shown here is derived from an EMBL/GenBank/DDBJ whole genome shotgun (WGS) entry which is preliminary data.</text>
</comment>
<evidence type="ECO:0000313" key="2">
    <source>
        <dbReference type="EMBL" id="TPW27488.1"/>
    </source>
</evidence>
<protein>
    <submittedName>
        <fullName evidence="2">Uncharacterized protein</fullName>
    </submittedName>
</protein>
<keyword evidence="1" id="KW-0732">Signal</keyword>
<feature type="chain" id="PRO_5021508609" evidence="1">
    <location>
        <begin position="21"/>
        <end position="229"/>
    </location>
</feature>
<reference evidence="2 3" key="1">
    <citation type="submission" date="2019-06" db="EMBL/GenBank/DDBJ databases">
        <authorList>
            <person name="Li M."/>
        </authorList>
    </citation>
    <scope>NUCLEOTIDE SEQUENCE [LARGE SCALE GENOMIC DNA]</scope>
    <source>
        <strain evidence="2 3">BGMRC2036</strain>
    </source>
</reference>
<dbReference type="RefSeq" id="WP_141150811.1">
    <property type="nucleotide sequence ID" value="NZ_VHLG01000017.1"/>
</dbReference>
<organism evidence="2 3">
    <name type="scientific">Martelella alba</name>
    <dbReference type="NCBI Taxonomy" id="2590451"/>
    <lineage>
        <taxon>Bacteria</taxon>
        <taxon>Pseudomonadati</taxon>
        <taxon>Pseudomonadota</taxon>
        <taxon>Alphaproteobacteria</taxon>
        <taxon>Hyphomicrobiales</taxon>
        <taxon>Aurantimonadaceae</taxon>
        <taxon>Martelella</taxon>
    </lineage>
</organism>
<sequence>MLKFPIAVLLFTGMAFPAMAKMPDIDPAAYPPSGVFGFPAFALSPDEQAARQARIDANNRFLADNGIAPLEMSPLDPCFVKFYAKDATGHYTGYAIDEALFAEKGTVSYIKTDDGQCSFDAETRVETCDLMMLDSEMTLTTQFDSDSFTRLLEFFGPDEFDAWKSGDLPADFFDVLDCSPVAQTLFAHIEDGTPDHIDYPDDGDEGAVFRRAIADPDFVKKTRAAEQGG</sequence>
<proteinExistence type="predicted"/>
<dbReference type="AlphaFoldDB" id="A0A506U1Z9"/>
<name>A0A506U1Z9_9HYPH</name>